<comment type="caution">
    <text evidence="5">The sequence shown here is derived from an EMBL/GenBank/DDBJ whole genome shotgun (WGS) entry which is preliminary data.</text>
</comment>
<evidence type="ECO:0000256" key="3">
    <source>
        <dbReference type="ARBA" id="ARBA00022932"/>
    </source>
</evidence>
<sequence>MSSKTFLAIDLKSFYASAECVAQHLNPLNANLVVADSSRTDKTICLAVSPALKKFGVPGRPRLFEVYQKVNEINRERAKHATCHHLSKRSSIYRGKLLKSPNLKLTFKIAKPRMDYYMHVSAKIYEIYLRYIKPQNIHVYSIDEVFMDVTEYINEHDVSAHDLAKTIIQQIQAETGITATAGIGTNLYLAKVAMDIVAKRIPGDKDGVRIAQMNEMQYRKYLWAHTPLTDFWRLGKGYAKRLNKLGLSTMGDIARCSLGKLSDPMNEEVLYREFGKNAELLIDHAWGYESATIQDIKSYTNDEHGIYSGQVLMRPYKAKEAKVVVGGMADSLALTLVKRGMMTDELGIMIDYDVASLTYDNNYSGPISEDFYGRKTPKHDHAKYRLRTLTDSSQELRELYEALYSKTVNQHLLIRKLTLIAHHLTPVKVAEQQTRYEQTDLFSNVDQAVHEDKVAQAKRDQDHKIQQLILQLQKNTGDKNVIMHGSDLLPESTTRERNNQIGGHHI</sequence>
<evidence type="ECO:0000256" key="2">
    <source>
        <dbReference type="ARBA" id="ARBA00022457"/>
    </source>
</evidence>
<keyword evidence="3" id="KW-0548">Nucleotidyltransferase</keyword>
<dbReference type="RefSeq" id="WP_204785237.1">
    <property type="nucleotide sequence ID" value="NZ_JACJKU010000051.1"/>
</dbReference>
<dbReference type="EMBL" id="JACJKU010000051">
    <property type="protein sequence ID" value="MBM6940957.1"/>
    <property type="molecule type" value="Genomic_DNA"/>
</dbReference>
<dbReference type="PANTHER" id="PTHR11076:SF35">
    <property type="entry name" value="DNA REPAIR PROTEIN HOMOLOG YOBH"/>
    <property type="match status" value="1"/>
</dbReference>
<dbReference type="SUPFAM" id="SSF56672">
    <property type="entry name" value="DNA/RNA polymerases"/>
    <property type="match status" value="1"/>
</dbReference>
<dbReference type="Gene3D" id="3.30.70.270">
    <property type="match status" value="1"/>
</dbReference>
<dbReference type="Pfam" id="PF00817">
    <property type="entry name" value="IMS"/>
    <property type="match status" value="1"/>
</dbReference>
<name>A0ABS2GXE4_9LACO</name>
<comment type="similarity">
    <text evidence="1">Belongs to the DNA polymerase type-Y family.</text>
</comment>
<gene>
    <name evidence="5" type="ORF">H5975_05650</name>
</gene>
<dbReference type="InterPro" id="IPR043502">
    <property type="entry name" value="DNA/RNA_pol_sf"/>
</dbReference>
<keyword evidence="3" id="KW-0239">DNA-directed DNA polymerase</keyword>
<feature type="domain" description="UmuC" evidence="4">
    <location>
        <begin position="6"/>
        <end position="235"/>
    </location>
</feature>
<evidence type="ECO:0000313" key="5">
    <source>
        <dbReference type="EMBL" id="MBM6940957.1"/>
    </source>
</evidence>
<dbReference type="Gene3D" id="1.10.150.20">
    <property type="entry name" value="5' to 3' exonuclease, C-terminal subdomain"/>
    <property type="match status" value="1"/>
</dbReference>
<dbReference type="Proteomes" id="UP000785625">
    <property type="component" value="Unassembled WGS sequence"/>
</dbReference>
<keyword evidence="2" id="KW-0515">Mutator protein</keyword>
<dbReference type="Gene3D" id="3.40.1170.60">
    <property type="match status" value="1"/>
</dbReference>
<accession>A0ABS2GXE4</accession>
<keyword evidence="3" id="KW-0808">Transferase</keyword>
<dbReference type="InterPro" id="IPR001126">
    <property type="entry name" value="UmuC"/>
</dbReference>
<proteinExistence type="inferred from homology"/>
<dbReference type="InterPro" id="IPR050116">
    <property type="entry name" value="DNA_polymerase-Y"/>
</dbReference>
<keyword evidence="6" id="KW-1185">Reference proteome</keyword>
<evidence type="ECO:0000313" key="6">
    <source>
        <dbReference type="Proteomes" id="UP000785625"/>
    </source>
</evidence>
<protein>
    <submittedName>
        <fullName evidence="5">LytTR family transcriptional regulator</fullName>
    </submittedName>
</protein>
<reference evidence="5 6" key="1">
    <citation type="journal article" date="2021" name="Sci. Rep.">
        <title>The distribution of antibiotic resistance genes in chicken gut microbiota commensals.</title>
        <authorList>
            <person name="Juricova H."/>
            <person name="Matiasovicova J."/>
            <person name="Kubasova T."/>
            <person name="Cejkova D."/>
            <person name="Rychlik I."/>
        </authorList>
    </citation>
    <scope>NUCLEOTIDE SEQUENCE [LARGE SCALE GENOMIC DNA]</scope>
    <source>
        <strain evidence="5 6">An574</strain>
    </source>
</reference>
<dbReference type="PROSITE" id="PS50173">
    <property type="entry name" value="UMUC"/>
    <property type="match status" value="1"/>
</dbReference>
<evidence type="ECO:0000259" key="4">
    <source>
        <dbReference type="PROSITE" id="PS50173"/>
    </source>
</evidence>
<evidence type="ECO:0000256" key="1">
    <source>
        <dbReference type="ARBA" id="ARBA00010945"/>
    </source>
</evidence>
<dbReference type="PANTHER" id="PTHR11076">
    <property type="entry name" value="DNA REPAIR POLYMERASE UMUC / TRANSFERASE FAMILY MEMBER"/>
    <property type="match status" value="1"/>
</dbReference>
<dbReference type="InterPro" id="IPR043128">
    <property type="entry name" value="Rev_trsase/Diguanyl_cyclase"/>
</dbReference>
<organism evidence="5 6">
    <name type="scientific">Limosilactobacillus coleohominis</name>
    <dbReference type="NCBI Taxonomy" id="181675"/>
    <lineage>
        <taxon>Bacteria</taxon>
        <taxon>Bacillati</taxon>
        <taxon>Bacillota</taxon>
        <taxon>Bacilli</taxon>
        <taxon>Lactobacillales</taxon>
        <taxon>Lactobacillaceae</taxon>
        <taxon>Limosilactobacillus</taxon>
    </lineage>
</organism>